<evidence type="ECO:0000256" key="4">
    <source>
        <dbReference type="ARBA" id="ARBA00022676"/>
    </source>
</evidence>
<keyword evidence="7" id="KW-0735">Signal-anchor</keyword>
<evidence type="ECO:0000256" key="6">
    <source>
        <dbReference type="ARBA" id="ARBA00022692"/>
    </source>
</evidence>
<evidence type="ECO:0000313" key="19">
    <source>
        <dbReference type="Proteomes" id="UP000694620"/>
    </source>
</evidence>
<keyword evidence="8" id="KW-1133">Transmembrane helix</keyword>
<evidence type="ECO:0000256" key="10">
    <source>
        <dbReference type="ARBA" id="ARBA00023136"/>
    </source>
</evidence>
<reference evidence="18" key="2">
    <citation type="submission" date="2025-08" db="UniProtKB">
        <authorList>
            <consortium name="Ensembl"/>
        </authorList>
    </citation>
    <scope>IDENTIFICATION</scope>
</reference>
<dbReference type="InterPro" id="IPR001675">
    <property type="entry name" value="Glyco_trans_29"/>
</dbReference>
<evidence type="ECO:0000256" key="11">
    <source>
        <dbReference type="ARBA" id="ARBA00023157"/>
    </source>
</evidence>
<keyword evidence="11" id="KW-1015">Disulfide bond</keyword>
<dbReference type="RefSeq" id="XP_028675927.1">
    <property type="nucleotide sequence ID" value="XM_028820094.2"/>
</dbReference>
<reference evidence="18" key="3">
    <citation type="submission" date="2025-09" db="UniProtKB">
        <authorList>
            <consortium name="Ensembl"/>
        </authorList>
    </citation>
    <scope>IDENTIFICATION</scope>
</reference>
<dbReference type="GeneID" id="114665477"/>
<dbReference type="EC" id="2.4.3.3" evidence="14"/>
<evidence type="ECO:0000256" key="3">
    <source>
        <dbReference type="ARBA" id="ARBA00006003"/>
    </source>
</evidence>
<dbReference type="GO" id="GO:0001665">
    <property type="term" value="F:alpha-N-acetylgalactosaminide alpha-2,6-sialyltransferase activity"/>
    <property type="evidence" value="ECO:0007669"/>
    <property type="project" value="UniProtKB-EC"/>
</dbReference>
<evidence type="ECO:0000256" key="9">
    <source>
        <dbReference type="ARBA" id="ARBA00023034"/>
    </source>
</evidence>
<evidence type="ECO:0000256" key="5">
    <source>
        <dbReference type="ARBA" id="ARBA00022679"/>
    </source>
</evidence>
<keyword evidence="4" id="KW-0328">Glycosyltransferase</keyword>
<sequence>MKMKLSYSMKLTFFLTCAGAVLGLIFYVHVQEHLLCFTCSTGSLESSDKKEDVYQTILARKKPNSDSPNTQRVLASTSSAEGNHFKATVTLVTARMTSSRRALSSLGASNYSLATTHKAKLSTLSPYLGDMYAKDDVHCSSTIRQKFSKSIFRDTYLEMVPVLQGWKHFSRAEYQRLRQYNGAHGWNVVPYNILNETLALLNSSATWNMFHEHNGENCKPVRCAVVGNGGILKDSKKGSEIDQHDYVFRTNGAVIKGFEEDVGNRTSFYCFSTNTMRNSMMSYYHLGFSGPPRSGETKYIFLPDHDRDYILLHAAVKNIPITRGREASNQPPRYFGKNVTVEKFKMFHPDFIRYIRNRFLQSKILKSRHKDLYRPSTGAVMLLAAVHTCDEVSAYGYMTPDFEKYSDHYYDKRKTKVNFYINHDFKMEMNLWQLLHKEGIIKLYMRQGERLSGGAGTTNHTLS</sequence>
<proteinExistence type="inferred from homology"/>
<name>A0A8C4TAZ1_ERPCA</name>
<dbReference type="PANTHER" id="PTHR45941">
    <property type="entry name" value="ALPHA-N-ACETYLGALACTOSAMINIDE ALPHA-2,6-SIALYLTRANSFERASE 2-LIKE-RELATED"/>
    <property type="match status" value="1"/>
</dbReference>
<comment type="catalytic activity">
    <reaction evidence="13">
        <text>a beta-D-galactosyl-(1-&gt;3)-N-acetyl-alpha-D-galactosaminyl derivative + CMP-N-acetyl-beta-neuraminate = a beta-D-galactosyl-(1-&gt;3)-[N-acetyl-alpha-neuraminyl-(2-&gt;6)]-N-acetyl-alpha-D-galactosaminyl derivative + CMP + H(+)</text>
        <dbReference type="Rhea" id="RHEA:11136"/>
        <dbReference type="ChEBI" id="CHEBI:15378"/>
        <dbReference type="ChEBI" id="CHEBI:57812"/>
        <dbReference type="ChEBI" id="CHEBI:60377"/>
        <dbReference type="ChEBI" id="CHEBI:133470"/>
        <dbReference type="ChEBI" id="CHEBI:140764"/>
        <dbReference type="EC" id="2.4.3.3"/>
    </reaction>
    <physiologicalReaction direction="left-to-right" evidence="13">
        <dbReference type="Rhea" id="RHEA:11137"/>
    </physiologicalReaction>
</comment>
<evidence type="ECO:0000256" key="8">
    <source>
        <dbReference type="ARBA" id="ARBA00022989"/>
    </source>
</evidence>
<dbReference type="FunFam" id="3.90.1480.20:FF:000015">
    <property type="entry name" value="Lactosylceramide alpha-2,3-sialyltransferase"/>
    <property type="match status" value="1"/>
</dbReference>
<dbReference type="Gene3D" id="3.90.1480.20">
    <property type="entry name" value="Glycosyl transferase family 29"/>
    <property type="match status" value="1"/>
</dbReference>
<protein>
    <recommendedName>
        <fullName evidence="14">alpha-N-acetylgalactosaminide alpha-2,6-sialyltransferase</fullName>
        <ecNumber evidence="14">2.4.3.3</ecNumber>
    </recommendedName>
</protein>
<dbReference type="Ensembl" id="ENSECRT00000028674.1">
    <property type="protein sequence ID" value="ENSECRP00000028088.1"/>
    <property type="gene ID" value="ENSECRG00000019015.1"/>
</dbReference>
<keyword evidence="5" id="KW-0808">Transferase</keyword>
<comment type="catalytic activity">
    <reaction evidence="15">
        <text>a 3-O-[N-acetyl-alpha-neuraminyl-(2-&gt;3)-beta-D-galactosyl-(1-&gt;3)-N-acetyl-alpha-D-galactosaminyl]-L-threonyl-[protein] + CMP-N-acetyl-beta-neuraminate = a 3-O-{alpha-Neu5Ac-(2-&gt;3)-beta-D-Gal-(1-&gt;3)-[alpha-Neu5Ac-(2-&gt;6)]-alpha-D-GalNAc}-L-threonyl-[protein] + CMP + H(+)</text>
        <dbReference type="Rhea" id="RHEA:81659"/>
        <dbReference type="Rhea" id="RHEA-COMP:14417"/>
        <dbReference type="Rhea" id="RHEA-COMP:16763"/>
        <dbReference type="ChEBI" id="CHEBI:15378"/>
        <dbReference type="ChEBI" id="CHEBI:57812"/>
        <dbReference type="ChEBI" id="CHEBI:60377"/>
        <dbReference type="ChEBI" id="CHEBI:139598"/>
        <dbReference type="ChEBI" id="CHEBI:156398"/>
    </reaction>
    <physiologicalReaction direction="left-to-right" evidence="15">
        <dbReference type="Rhea" id="RHEA:81660"/>
    </physiologicalReaction>
</comment>
<evidence type="ECO:0000256" key="7">
    <source>
        <dbReference type="ARBA" id="ARBA00022968"/>
    </source>
</evidence>
<dbReference type="RefSeq" id="XP_028675926.1">
    <property type="nucleotide sequence ID" value="XM_028820093.2"/>
</dbReference>
<reference evidence="18" key="1">
    <citation type="submission" date="2021-06" db="EMBL/GenBank/DDBJ databases">
        <authorList>
            <consortium name="Wellcome Sanger Institute Data Sharing"/>
        </authorList>
    </citation>
    <scope>NUCLEOTIDE SEQUENCE [LARGE SCALE GENOMIC DNA]</scope>
</reference>
<evidence type="ECO:0000256" key="12">
    <source>
        <dbReference type="ARBA" id="ARBA00023180"/>
    </source>
</evidence>
<dbReference type="Proteomes" id="UP000694620">
    <property type="component" value="Chromosome 14"/>
</dbReference>
<keyword evidence="12" id="KW-0325">Glycoprotein</keyword>
<dbReference type="PIRSF" id="PIRSF005557">
    <property type="entry name" value="Sialyl_trans"/>
    <property type="match status" value="1"/>
</dbReference>
<keyword evidence="19" id="KW-1185">Reference proteome</keyword>
<comment type="similarity">
    <text evidence="3">Belongs to the glycosyltransferase 29 family.</text>
</comment>
<dbReference type="GO" id="GO:0000139">
    <property type="term" value="C:Golgi membrane"/>
    <property type="evidence" value="ECO:0007669"/>
    <property type="project" value="UniProtKB-SubCell"/>
</dbReference>
<evidence type="ECO:0000256" key="13">
    <source>
        <dbReference type="ARBA" id="ARBA00036348"/>
    </source>
</evidence>
<accession>A0A8C4TAZ1</accession>
<dbReference type="Pfam" id="PF00777">
    <property type="entry name" value="Glyco_transf_29"/>
    <property type="match status" value="1"/>
</dbReference>
<keyword evidence="9" id="KW-0333">Golgi apparatus</keyword>
<dbReference type="OrthoDB" id="10264956at2759"/>
<gene>
    <name evidence="18" type="primary">st6galnac</name>
</gene>
<organism evidence="18 19">
    <name type="scientific">Erpetoichthys calabaricus</name>
    <name type="common">Rope fish</name>
    <name type="synonym">Calamoichthys calabaricus</name>
    <dbReference type="NCBI Taxonomy" id="27687"/>
    <lineage>
        <taxon>Eukaryota</taxon>
        <taxon>Metazoa</taxon>
        <taxon>Chordata</taxon>
        <taxon>Craniata</taxon>
        <taxon>Vertebrata</taxon>
        <taxon>Euteleostomi</taxon>
        <taxon>Actinopterygii</taxon>
        <taxon>Polypteriformes</taxon>
        <taxon>Polypteridae</taxon>
        <taxon>Erpetoichthys</taxon>
    </lineage>
</organism>
<evidence type="ECO:0000256" key="16">
    <source>
        <dbReference type="ARBA" id="ARBA00052285"/>
    </source>
</evidence>
<evidence type="ECO:0000256" key="1">
    <source>
        <dbReference type="ARBA" id="ARBA00004323"/>
    </source>
</evidence>
<keyword evidence="6" id="KW-0812">Transmembrane</keyword>
<comment type="pathway">
    <text evidence="2">Protein modification; protein glycosylation.</text>
</comment>
<dbReference type="PANTHER" id="PTHR45941:SF4">
    <property type="entry name" value="ST6 N-ACETYLGALACTOSAMINIDE ALPHA-2,6-SIALYLTRANSFERASE 2"/>
    <property type="match status" value="1"/>
</dbReference>
<evidence type="ECO:0000256" key="15">
    <source>
        <dbReference type="ARBA" id="ARBA00050664"/>
    </source>
</evidence>
<dbReference type="InterPro" id="IPR012163">
    <property type="entry name" value="Sialyl_trans"/>
</dbReference>
<evidence type="ECO:0000256" key="2">
    <source>
        <dbReference type="ARBA" id="ARBA00004922"/>
    </source>
</evidence>
<dbReference type="InterPro" id="IPR038578">
    <property type="entry name" value="GT29-like_sf"/>
</dbReference>
<feature type="disulfide bond" evidence="17">
    <location>
        <begin position="223"/>
        <end position="389"/>
    </location>
</feature>
<evidence type="ECO:0000256" key="14">
    <source>
        <dbReference type="ARBA" id="ARBA00039109"/>
    </source>
</evidence>
<dbReference type="GeneTree" id="ENSGT00940000164863"/>
<keyword evidence="10" id="KW-0472">Membrane</keyword>
<comment type="subcellular location">
    <subcellularLocation>
        <location evidence="1">Golgi apparatus membrane</location>
        <topology evidence="1">Single-pass type II membrane protein</topology>
    </subcellularLocation>
</comment>
<evidence type="ECO:0000313" key="18">
    <source>
        <dbReference type="Ensembl" id="ENSECRP00000028088.1"/>
    </source>
</evidence>
<dbReference type="AlphaFoldDB" id="A0A8C4TAZ1"/>
<evidence type="ECO:0000256" key="17">
    <source>
        <dbReference type="PIRSR" id="PIRSR005557-2"/>
    </source>
</evidence>
<comment type="catalytic activity">
    <reaction evidence="16">
        <text>a 3-O-[N-acetyl-alpha-D-galactosaminyl]-L-threonyl-[protein] + CMP-N-acetyl-beta-neuraminate = a 3-O-[N-acetyl-alpha-neuraminosyl-(2-&gt;6)-N-acetyl-alpha-D-galactosaminyl]-L-threonyl-[protein] + CMP + H(+)</text>
        <dbReference type="Rhea" id="RHEA:81643"/>
        <dbReference type="Rhea" id="RHEA-COMP:11689"/>
        <dbReference type="Rhea" id="RHEA-COMP:19720"/>
        <dbReference type="ChEBI" id="CHEBI:15378"/>
        <dbReference type="ChEBI" id="CHEBI:57812"/>
        <dbReference type="ChEBI" id="CHEBI:60377"/>
        <dbReference type="ChEBI" id="CHEBI:87075"/>
        <dbReference type="ChEBI" id="CHEBI:231970"/>
    </reaction>
    <physiologicalReaction direction="left-to-right" evidence="16">
        <dbReference type="Rhea" id="RHEA:81644"/>
    </physiologicalReaction>
</comment>